<organism evidence="2">
    <name type="scientific">Culex pipiens</name>
    <name type="common">House mosquito</name>
    <dbReference type="NCBI Taxonomy" id="7175"/>
    <lineage>
        <taxon>Eukaryota</taxon>
        <taxon>Metazoa</taxon>
        <taxon>Ecdysozoa</taxon>
        <taxon>Arthropoda</taxon>
        <taxon>Hexapoda</taxon>
        <taxon>Insecta</taxon>
        <taxon>Pterygota</taxon>
        <taxon>Neoptera</taxon>
        <taxon>Endopterygota</taxon>
        <taxon>Diptera</taxon>
        <taxon>Nematocera</taxon>
        <taxon>Culicoidea</taxon>
        <taxon>Culicidae</taxon>
        <taxon>Culicinae</taxon>
        <taxon>Culicini</taxon>
        <taxon>Culex</taxon>
        <taxon>Culex</taxon>
    </lineage>
</organism>
<proteinExistence type="predicted"/>
<protein>
    <submittedName>
        <fullName evidence="2">(northern house mosquito) hypothetical protein</fullName>
    </submittedName>
</protein>
<dbReference type="EMBL" id="HBUE01069120">
    <property type="protein sequence ID" value="CAG6472024.1"/>
    <property type="molecule type" value="Transcribed_RNA"/>
</dbReference>
<feature type="compositionally biased region" description="Gly residues" evidence="1">
    <location>
        <begin position="149"/>
        <end position="166"/>
    </location>
</feature>
<feature type="region of interest" description="Disordered" evidence="1">
    <location>
        <begin position="62"/>
        <end position="123"/>
    </location>
</feature>
<name>A0A8D8BDF5_CULPI</name>
<evidence type="ECO:0000256" key="1">
    <source>
        <dbReference type="SAM" id="MobiDB-lite"/>
    </source>
</evidence>
<feature type="compositionally biased region" description="Low complexity" evidence="1">
    <location>
        <begin position="99"/>
        <end position="123"/>
    </location>
</feature>
<evidence type="ECO:0000313" key="2">
    <source>
        <dbReference type="EMBL" id="CAG6472024.1"/>
    </source>
</evidence>
<accession>A0A8D8BDF5</accession>
<reference evidence="2" key="1">
    <citation type="submission" date="2021-05" db="EMBL/GenBank/DDBJ databases">
        <authorList>
            <person name="Alioto T."/>
            <person name="Alioto T."/>
            <person name="Gomez Garrido J."/>
        </authorList>
    </citation>
    <scope>NUCLEOTIDE SEQUENCE</scope>
</reference>
<dbReference type="AlphaFoldDB" id="A0A8D8BDF5"/>
<feature type="compositionally biased region" description="Basic residues" evidence="1">
    <location>
        <begin position="81"/>
        <end position="91"/>
    </location>
</feature>
<sequence>MPSLQQTSFKDWPSPDIARSLTGPDILQKHSINSLLLEHNEIINRVLPSPIEENVSFSELLGSSQSSQSTSTSSLLGNGGHHAHHHQHQHKYGSPAGTGPDSGSSMLSSTGSGPNSASSPSVLSSSTNPFCFSGLSMSSSSLNSPELVGAGGGGGSGGHSAGGGGQSPTYYGNGAGLHKSSFDDFRVSNQRDFKHLLDKKI</sequence>
<feature type="region of interest" description="Disordered" evidence="1">
    <location>
        <begin position="146"/>
        <end position="172"/>
    </location>
</feature>
<feature type="compositionally biased region" description="Low complexity" evidence="1">
    <location>
        <begin position="62"/>
        <end position="76"/>
    </location>
</feature>